<accession>A0ABQ2L6P0</accession>
<dbReference type="Pfam" id="PF14435">
    <property type="entry name" value="SUKH-4"/>
    <property type="match status" value="1"/>
</dbReference>
<sequence>MEVADVTTITPEQFNTAWNTSVDGALQRFDPEALAQVPITEEARRFLCEAGLPADSAPYLEFRSDEGRLSDLKTAFGMPKQYSAYWLLGSTGYGDPVCLKAGSSQVVCIRMDQGGTEWFINSSIPQFAEFLLVYAELVQRTIRQNGPDAFLESNIPPDALKWMVREFGRIDPAGFAQGTFWREEVEERLQRER</sequence>
<organism evidence="1 2">
    <name type="scientific">Saccharibacillus kuerlensis</name>
    <dbReference type="NCBI Taxonomy" id="459527"/>
    <lineage>
        <taxon>Bacteria</taxon>
        <taxon>Bacillati</taxon>
        <taxon>Bacillota</taxon>
        <taxon>Bacilli</taxon>
        <taxon>Bacillales</taxon>
        <taxon>Paenibacillaceae</taxon>
        <taxon>Saccharibacillus</taxon>
    </lineage>
</organism>
<evidence type="ECO:0008006" key="3">
    <source>
        <dbReference type="Google" id="ProtNLM"/>
    </source>
</evidence>
<dbReference type="EMBL" id="BMLN01000010">
    <property type="protein sequence ID" value="GGO05323.1"/>
    <property type="molecule type" value="Genomic_DNA"/>
</dbReference>
<dbReference type="Proteomes" id="UP000606653">
    <property type="component" value="Unassembled WGS sequence"/>
</dbReference>
<name>A0ABQ2L6P0_9BACL</name>
<gene>
    <name evidence="1" type="ORF">GCM10010969_31600</name>
</gene>
<evidence type="ECO:0000313" key="2">
    <source>
        <dbReference type="Proteomes" id="UP000606653"/>
    </source>
</evidence>
<comment type="caution">
    <text evidence="1">The sequence shown here is derived from an EMBL/GenBank/DDBJ whole genome shotgun (WGS) entry which is preliminary data.</text>
</comment>
<protein>
    <recommendedName>
        <fullName evidence="3">SUKH-4 immunity protein of toxin-antitoxin system</fullName>
    </recommendedName>
</protein>
<dbReference type="InterPro" id="IPR025851">
    <property type="entry name" value="SUKH-4"/>
</dbReference>
<reference evidence="2" key="1">
    <citation type="journal article" date="2019" name="Int. J. Syst. Evol. Microbiol.">
        <title>The Global Catalogue of Microorganisms (GCM) 10K type strain sequencing project: providing services to taxonomists for standard genome sequencing and annotation.</title>
        <authorList>
            <consortium name="The Broad Institute Genomics Platform"/>
            <consortium name="The Broad Institute Genome Sequencing Center for Infectious Disease"/>
            <person name="Wu L."/>
            <person name="Ma J."/>
        </authorList>
    </citation>
    <scope>NUCLEOTIDE SEQUENCE [LARGE SCALE GENOMIC DNA]</scope>
    <source>
        <strain evidence="2">CGMCC 1.6964</strain>
    </source>
</reference>
<keyword evidence="2" id="KW-1185">Reference proteome</keyword>
<evidence type="ECO:0000313" key="1">
    <source>
        <dbReference type="EMBL" id="GGO05323.1"/>
    </source>
</evidence>
<proteinExistence type="predicted"/>